<dbReference type="EMBL" id="JAVDSG010000001">
    <property type="protein sequence ID" value="MDR6594052.1"/>
    <property type="molecule type" value="Genomic_DNA"/>
</dbReference>
<protein>
    <submittedName>
        <fullName evidence="1">Rubrerythrin</fullName>
    </submittedName>
</protein>
<keyword evidence="2" id="KW-1185">Reference proteome</keyword>
<sequence>MAEAGGGPAEVSRHDRGDGGDPVCWLSRVCPECGFLADGEPAPVCPRCGAAAAEDGSGDPR</sequence>
<organism evidence="1 2">
    <name type="scientific">Saccharothrix longispora</name>
    <dbReference type="NCBI Taxonomy" id="33920"/>
    <lineage>
        <taxon>Bacteria</taxon>
        <taxon>Bacillati</taxon>
        <taxon>Actinomycetota</taxon>
        <taxon>Actinomycetes</taxon>
        <taxon>Pseudonocardiales</taxon>
        <taxon>Pseudonocardiaceae</taxon>
        <taxon>Saccharothrix</taxon>
    </lineage>
</organism>
<gene>
    <name evidence="1" type="ORF">J2S66_002436</name>
</gene>
<dbReference type="Gene3D" id="2.20.28.10">
    <property type="match status" value="1"/>
</dbReference>
<accession>A0ABU1PTT1</accession>
<dbReference type="RefSeq" id="WP_310307045.1">
    <property type="nucleotide sequence ID" value="NZ_JAVDSG010000001.1"/>
</dbReference>
<comment type="caution">
    <text evidence="1">The sequence shown here is derived from an EMBL/GenBank/DDBJ whole genome shotgun (WGS) entry which is preliminary data.</text>
</comment>
<name>A0ABU1PTT1_9PSEU</name>
<dbReference type="Proteomes" id="UP001268819">
    <property type="component" value="Unassembled WGS sequence"/>
</dbReference>
<evidence type="ECO:0000313" key="2">
    <source>
        <dbReference type="Proteomes" id="UP001268819"/>
    </source>
</evidence>
<proteinExistence type="predicted"/>
<evidence type="ECO:0000313" key="1">
    <source>
        <dbReference type="EMBL" id="MDR6594052.1"/>
    </source>
</evidence>
<reference evidence="1 2" key="1">
    <citation type="submission" date="2023-07" db="EMBL/GenBank/DDBJ databases">
        <title>Sequencing the genomes of 1000 actinobacteria strains.</title>
        <authorList>
            <person name="Klenk H.-P."/>
        </authorList>
    </citation>
    <scope>NUCLEOTIDE SEQUENCE [LARGE SCALE GENOMIC DNA]</scope>
    <source>
        <strain evidence="1 2">DSM 43749</strain>
    </source>
</reference>